<evidence type="ECO:0000313" key="10">
    <source>
        <dbReference type="Proteomes" id="UP000076167"/>
    </source>
</evidence>
<dbReference type="NCBIfam" id="NF000955">
    <property type="entry name" value="PRK00099.1-1"/>
    <property type="match status" value="1"/>
</dbReference>
<comment type="subunit">
    <text evidence="6">Part of the ribosomal stalk of the 50S ribosomal subunit. The N-terminus interacts with L11 and the large rRNA to form the base of the stalk. The C-terminus forms an elongated spine to which L12 dimers bind in a sequential fashion forming a multimeric L10(L12)X complex.</text>
</comment>
<keyword evidence="4 6" id="KW-0687">Ribonucleoprotein</keyword>
<evidence type="ECO:0000313" key="12">
    <source>
        <dbReference type="Proteomes" id="UP000252266"/>
    </source>
</evidence>
<reference evidence="9 11" key="3">
    <citation type="submission" date="2017-08" db="EMBL/GenBank/DDBJ databases">
        <authorList>
            <person name="de Groot N.N."/>
        </authorList>
    </citation>
    <scope>NUCLEOTIDE SEQUENCE [LARGE SCALE GENOMIC DNA]</scope>
    <source>
        <strain evidence="9 11">USBA 78</strain>
    </source>
</reference>
<dbReference type="PANTHER" id="PTHR11560">
    <property type="entry name" value="39S RIBOSOMAL PROTEIN L10, MITOCHONDRIAL"/>
    <property type="match status" value="1"/>
</dbReference>
<keyword evidence="6" id="KW-0694">RNA-binding</keyword>
<evidence type="ECO:0000313" key="9">
    <source>
        <dbReference type="EMBL" id="SOB94554.1"/>
    </source>
</evidence>
<proteinExistence type="inferred from homology"/>
<dbReference type="Proteomes" id="UP000219068">
    <property type="component" value="Unassembled WGS sequence"/>
</dbReference>
<dbReference type="HAMAP" id="MF_00362">
    <property type="entry name" value="Ribosomal_uL10"/>
    <property type="match status" value="1"/>
</dbReference>
<dbReference type="InterPro" id="IPR043141">
    <property type="entry name" value="Ribosomal_uL10-like_sf"/>
</dbReference>
<evidence type="ECO:0000313" key="11">
    <source>
        <dbReference type="Proteomes" id="UP000219068"/>
    </source>
</evidence>
<dbReference type="AlphaFoldDB" id="A0A154KT25"/>
<dbReference type="InterPro" id="IPR022973">
    <property type="entry name" value="Ribosomal_uL10_bac"/>
</dbReference>
<dbReference type="RefSeq" id="WP_037991699.1">
    <property type="nucleotide sequence ID" value="NZ_JAINWB010000045.1"/>
</dbReference>
<dbReference type="GO" id="GO:1990904">
    <property type="term" value="C:ribonucleoprotein complex"/>
    <property type="evidence" value="ECO:0007669"/>
    <property type="project" value="UniProtKB-KW"/>
</dbReference>
<evidence type="ECO:0000256" key="3">
    <source>
        <dbReference type="ARBA" id="ARBA00022980"/>
    </source>
</evidence>
<dbReference type="GO" id="GO:0006412">
    <property type="term" value="P:translation"/>
    <property type="evidence" value="ECO:0007669"/>
    <property type="project" value="UniProtKB-UniRule"/>
</dbReference>
<evidence type="ECO:0000313" key="8">
    <source>
        <dbReference type="EMBL" id="RCK44127.1"/>
    </source>
</evidence>
<keyword evidence="6" id="KW-0699">rRNA-binding</keyword>
<evidence type="ECO:0000313" key="7">
    <source>
        <dbReference type="EMBL" id="KZC98829.1"/>
    </source>
</evidence>
<accession>A0A154KT25</accession>
<evidence type="ECO:0000256" key="6">
    <source>
        <dbReference type="HAMAP-Rule" id="MF_00362"/>
    </source>
</evidence>
<organism evidence="8 12">
    <name type="scientific">Thalassospira xiamenensis</name>
    <dbReference type="NCBI Taxonomy" id="220697"/>
    <lineage>
        <taxon>Bacteria</taxon>
        <taxon>Pseudomonadati</taxon>
        <taxon>Pseudomonadota</taxon>
        <taxon>Alphaproteobacteria</taxon>
        <taxon>Rhodospirillales</taxon>
        <taxon>Thalassospiraceae</taxon>
        <taxon>Thalassospira</taxon>
    </lineage>
</organism>
<keyword evidence="10" id="KW-1185">Reference proteome</keyword>
<dbReference type="EMBL" id="JPWJ01000020">
    <property type="protein sequence ID" value="RCK44127.1"/>
    <property type="molecule type" value="Genomic_DNA"/>
</dbReference>
<sequence>MNRDDKTQFVAEMREVFEGAEGVIVTQYKGLTVAEITALRAQMRDAGAGFKVTKNRLTRLALEGTKFAGLADHFTGPTAIAYSADPASVAKVASTFAKANDKLVLVAGAIGEQILDEQGVKALAELPSLDELRAKLVGMIQTPAQRIATLTSKPAAQIAQVLKAYAEKGEAA</sequence>
<evidence type="ECO:0000256" key="1">
    <source>
        <dbReference type="ARBA" id="ARBA00002633"/>
    </source>
</evidence>
<dbReference type="GO" id="GO:0070180">
    <property type="term" value="F:large ribosomal subunit rRNA binding"/>
    <property type="evidence" value="ECO:0007669"/>
    <property type="project" value="UniProtKB-UniRule"/>
</dbReference>
<name>A0A154KT25_9PROT</name>
<gene>
    <name evidence="6" type="primary">rplJ</name>
    <name evidence="7" type="ORF">AUP40_21915</name>
    <name evidence="9" type="ORF">SAMN05428964_1011102</name>
    <name evidence="8" type="ORF">TH44_22895</name>
</gene>
<dbReference type="EMBL" id="LPXL01000046">
    <property type="protein sequence ID" value="KZC98829.1"/>
    <property type="molecule type" value="Genomic_DNA"/>
</dbReference>
<dbReference type="GO" id="GO:0005840">
    <property type="term" value="C:ribosome"/>
    <property type="evidence" value="ECO:0007669"/>
    <property type="project" value="UniProtKB-KW"/>
</dbReference>
<evidence type="ECO:0000256" key="4">
    <source>
        <dbReference type="ARBA" id="ARBA00023274"/>
    </source>
</evidence>
<dbReference type="Gene3D" id="3.30.70.1730">
    <property type="match status" value="1"/>
</dbReference>
<comment type="function">
    <text evidence="1 6">Forms part of the ribosomal stalk, playing a central role in the interaction of the ribosome with GTP-bound translation factors.</text>
</comment>
<dbReference type="Pfam" id="PF00466">
    <property type="entry name" value="Ribosomal_L10"/>
    <property type="match status" value="1"/>
</dbReference>
<dbReference type="CDD" id="cd05797">
    <property type="entry name" value="Ribosomal_L10"/>
    <property type="match status" value="1"/>
</dbReference>
<dbReference type="Proteomes" id="UP000076167">
    <property type="component" value="Unassembled WGS sequence"/>
</dbReference>
<protein>
    <recommendedName>
        <fullName evidence="5 6">Large ribosomal subunit protein uL10</fullName>
    </recommendedName>
</protein>
<dbReference type="Proteomes" id="UP000252266">
    <property type="component" value="Unassembled WGS sequence"/>
</dbReference>
<dbReference type="InterPro" id="IPR001790">
    <property type="entry name" value="Ribosomal_uL10"/>
</dbReference>
<keyword evidence="3 6" id="KW-0689">Ribosomal protein</keyword>
<reference evidence="7 10" key="2">
    <citation type="submission" date="2015-12" db="EMBL/GenBank/DDBJ databases">
        <title>Genome sequence of Thalassospira xiamenensis MCCC 1A03005.</title>
        <authorList>
            <person name="Lu L."/>
            <person name="Lai Q."/>
            <person name="Shao Z."/>
            <person name="Qian P."/>
        </authorList>
    </citation>
    <scope>NUCLEOTIDE SEQUENCE [LARGE SCALE GENOMIC DNA]</scope>
    <source>
        <strain evidence="7 10">MCCC 1A03005</strain>
    </source>
</reference>
<comment type="similarity">
    <text evidence="2 6">Belongs to the universal ribosomal protein uL10 family.</text>
</comment>
<dbReference type="EMBL" id="OBMM01000001">
    <property type="protein sequence ID" value="SOB94554.1"/>
    <property type="molecule type" value="Genomic_DNA"/>
</dbReference>
<dbReference type="Gene3D" id="6.10.250.290">
    <property type="match status" value="1"/>
</dbReference>
<evidence type="ECO:0000256" key="5">
    <source>
        <dbReference type="ARBA" id="ARBA00035202"/>
    </source>
</evidence>
<evidence type="ECO:0000256" key="2">
    <source>
        <dbReference type="ARBA" id="ARBA00008889"/>
    </source>
</evidence>
<reference evidence="8 12" key="1">
    <citation type="submission" date="2014-07" db="EMBL/GenBank/DDBJ databases">
        <title>Draft genome sequence of Thalassospira xiamenensis IB13.</title>
        <authorList>
            <person name="Lai Q."/>
            <person name="Shao Z."/>
        </authorList>
    </citation>
    <scope>NUCLEOTIDE SEQUENCE [LARGE SCALE GENOMIC DNA]</scope>
    <source>
        <strain evidence="8 12">IB13</strain>
    </source>
</reference>
<dbReference type="SUPFAM" id="SSF160369">
    <property type="entry name" value="Ribosomal protein L10-like"/>
    <property type="match status" value="1"/>
</dbReference>
<dbReference type="InterPro" id="IPR047865">
    <property type="entry name" value="Ribosomal_uL10_bac_type"/>
</dbReference>